<comment type="cofactor">
    <cofactor evidence="1">
        <name>Mn(2+)</name>
        <dbReference type="ChEBI" id="CHEBI:29035"/>
    </cofactor>
</comment>
<evidence type="ECO:0000259" key="16">
    <source>
        <dbReference type="SMART" id="SM01124"/>
    </source>
</evidence>
<evidence type="ECO:0000256" key="1">
    <source>
        <dbReference type="ARBA" id="ARBA00001936"/>
    </source>
</evidence>
<dbReference type="Pfam" id="PF13540">
    <property type="entry name" value="RCC1_2"/>
    <property type="match status" value="1"/>
</dbReference>
<feature type="domain" description="Lariat debranching enzyme C-terminal" evidence="16">
    <location>
        <begin position="679"/>
        <end position="837"/>
    </location>
</feature>
<evidence type="ECO:0000256" key="2">
    <source>
        <dbReference type="ARBA" id="ARBA00001947"/>
    </source>
</evidence>
<name>A0A914MTC9_MELIC</name>
<comment type="similarity">
    <text evidence="5">Belongs to the lariat debranching enzyme family.</text>
</comment>
<keyword evidence="8" id="KW-0378">Hydrolase</keyword>
<evidence type="ECO:0000256" key="14">
    <source>
        <dbReference type="PROSITE-ProRule" id="PRU00235"/>
    </source>
</evidence>
<keyword evidence="9" id="KW-0862">Zinc</keyword>
<keyword evidence="6" id="KW-0507">mRNA processing</keyword>
<dbReference type="InterPro" id="IPR029052">
    <property type="entry name" value="Metallo-depent_PP-like"/>
</dbReference>
<dbReference type="GO" id="GO:0046872">
    <property type="term" value="F:metal ion binding"/>
    <property type="evidence" value="ECO:0007669"/>
    <property type="project" value="UniProtKB-KW"/>
</dbReference>
<comment type="subcellular location">
    <subcellularLocation>
        <location evidence="4">Nucleus</location>
    </subcellularLocation>
</comment>
<feature type="repeat" description="RCC1" evidence="14">
    <location>
        <begin position="279"/>
        <end position="334"/>
    </location>
</feature>
<feature type="compositionally biased region" description="Polar residues" evidence="15">
    <location>
        <begin position="870"/>
        <end position="879"/>
    </location>
</feature>
<evidence type="ECO:0000256" key="4">
    <source>
        <dbReference type="ARBA" id="ARBA00004123"/>
    </source>
</evidence>
<evidence type="ECO:0000256" key="13">
    <source>
        <dbReference type="ARBA" id="ARBA00058627"/>
    </source>
</evidence>
<dbReference type="PANTHER" id="PTHR12849">
    <property type="entry name" value="RNA LARIAT DEBRANCHING ENZYME"/>
    <property type="match status" value="1"/>
</dbReference>
<evidence type="ECO:0000256" key="15">
    <source>
        <dbReference type="SAM" id="MobiDB-lite"/>
    </source>
</evidence>
<dbReference type="CDD" id="cd00844">
    <property type="entry name" value="MPP_Dbr1_N"/>
    <property type="match status" value="1"/>
</dbReference>
<dbReference type="GO" id="GO:0005634">
    <property type="term" value="C:nucleus"/>
    <property type="evidence" value="ECO:0007669"/>
    <property type="project" value="UniProtKB-SubCell"/>
</dbReference>
<dbReference type="PROSITE" id="PS50012">
    <property type="entry name" value="RCC1_3"/>
    <property type="match status" value="2"/>
</dbReference>
<dbReference type="FunFam" id="3.60.21.10:FF:000035">
    <property type="entry name" value="Lariat debranching enzyme"/>
    <property type="match status" value="1"/>
</dbReference>
<comment type="cofactor">
    <cofactor evidence="2">
        <name>Zn(2+)</name>
        <dbReference type="ChEBI" id="CHEBI:29105"/>
    </cofactor>
</comment>
<dbReference type="PANTHER" id="PTHR12849:SF0">
    <property type="entry name" value="LARIAT DEBRANCHING ENZYME"/>
    <property type="match status" value="1"/>
</dbReference>
<keyword evidence="7" id="KW-0479">Metal-binding</keyword>
<evidence type="ECO:0000256" key="9">
    <source>
        <dbReference type="ARBA" id="ARBA00022833"/>
    </source>
</evidence>
<keyword evidence="11" id="KW-0464">Manganese</keyword>
<dbReference type="Gene3D" id="2.130.10.30">
    <property type="entry name" value="Regulator of chromosome condensation 1/beta-lactamase-inhibitor protein II"/>
    <property type="match status" value="1"/>
</dbReference>
<accession>A0A914MTC9</accession>
<comment type="cofactor">
    <cofactor evidence="3">
        <name>Fe(2+)</name>
        <dbReference type="ChEBI" id="CHEBI:29033"/>
    </cofactor>
</comment>
<dbReference type="WBParaSite" id="Minc3s02635g30971">
    <property type="protein sequence ID" value="Minc3s02635g30971"/>
    <property type="gene ID" value="Minc3s02635g30971"/>
</dbReference>
<evidence type="ECO:0000313" key="18">
    <source>
        <dbReference type="WBParaSite" id="Minc3s02635g30971"/>
    </source>
</evidence>
<dbReference type="GO" id="GO:0008419">
    <property type="term" value="F:RNA lariat debranching enzyme activity"/>
    <property type="evidence" value="ECO:0007669"/>
    <property type="project" value="UniProtKB-ARBA"/>
</dbReference>
<dbReference type="SMART" id="SM01124">
    <property type="entry name" value="DBR1"/>
    <property type="match status" value="1"/>
</dbReference>
<dbReference type="GO" id="GO:0000398">
    <property type="term" value="P:mRNA splicing, via spliceosome"/>
    <property type="evidence" value="ECO:0007669"/>
    <property type="project" value="TreeGrafter"/>
</dbReference>
<feature type="repeat" description="RCC1" evidence="14">
    <location>
        <begin position="335"/>
        <end position="390"/>
    </location>
</feature>
<evidence type="ECO:0000256" key="6">
    <source>
        <dbReference type="ARBA" id="ARBA00022664"/>
    </source>
</evidence>
<keyword evidence="10" id="KW-0408">Iron</keyword>
<protein>
    <submittedName>
        <fullName evidence="18">Lariat debranching enzyme C-terminal domain-containing protein</fullName>
    </submittedName>
</protein>
<dbReference type="InterPro" id="IPR007708">
    <property type="entry name" value="DBR1_C"/>
</dbReference>
<evidence type="ECO:0000256" key="8">
    <source>
        <dbReference type="ARBA" id="ARBA00022801"/>
    </source>
</evidence>
<organism evidence="17 18">
    <name type="scientific">Meloidogyne incognita</name>
    <name type="common">Southern root-knot nematode worm</name>
    <name type="synonym">Oxyuris incognita</name>
    <dbReference type="NCBI Taxonomy" id="6306"/>
    <lineage>
        <taxon>Eukaryota</taxon>
        <taxon>Metazoa</taxon>
        <taxon>Ecdysozoa</taxon>
        <taxon>Nematoda</taxon>
        <taxon>Chromadorea</taxon>
        <taxon>Rhabditida</taxon>
        <taxon>Tylenchina</taxon>
        <taxon>Tylenchomorpha</taxon>
        <taxon>Tylenchoidea</taxon>
        <taxon>Meloidogynidae</taxon>
        <taxon>Meloidogyninae</taxon>
        <taxon>Meloidogyne</taxon>
        <taxon>Meloidogyne incognita group</taxon>
    </lineage>
</organism>
<evidence type="ECO:0000256" key="3">
    <source>
        <dbReference type="ARBA" id="ARBA00001954"/>
    </source>
</evidence>
<dbReference type="Proteomes" id="UP000887563">
    <property type="component" value="Unplaced"/>
</dbReference>
<evidence type="ECO:0000256" key="12">
    <source>
        <dbReference type="ARBA" id="ARBA00023242"/>
    </source>
</evidence>
<evidence type="ECO:0000256" key="11">
    <source>
        <dbReference type="ARBA" id="ARBA00023211"/>
    </source>
</evidence>
<dbReference type="Pfam" id="PF05011">
    <property type="entry name" value="DBR1"/>
    <property type="match status" value="1"/>
</dbReference>
<proteinExistence type="inferred from homology"/>
<evidence type="ECO:0000256" key="10">
    <source>
        <dbReference type="ARBA" id="ARBA00023004"/>
    </source>
</evidence>
<reference evidence="18" key="1">
    <citation type="submission" date="2022-11" db="UniProtKB">
        <authorList>
            <consortium name="WormBaseParasite"/>
        </authorList>
    </citation>
    <scope>IDENTIFICATION</scope>
</reference>
<keyword evidence="12" id="KW-0539">Nucleus</keyword>
<dbReference type="InterPro" id="IPR041816">
    <property type="entry name" value="Dbr1_N"/>
</dbReference>
<evidence type="ECO:0000313" key="17">
    <source>
        <dbReference type="Proteomes" id="UP000887563"/>
    </source>
</evidence>
<keyword evidence="17" id="KW-1185">Reference proteome</keyword>
<dbReference type="InterPro" id="IPR000408">
    <property type="entry name" value="Reg_chr_condens"/>
</dbReference>
<sequence length="912" mass="104135">MKYLAYFGYIETDFELEKPTEEIKITIVDNLSNKIVEFNLPATVIEQIGVTEQHILFLDDARTGYIWLYKINEESLFVLPLGLPSEAGRDIEKNLCLKPPMFLPFKNITIKSRKMEENDNNANISLNKFEARFSHWEDYRKLGKEFLTFFIFCFQTTIQIASYNVKSFPHSLNFISIPGPNPPLSSPPARRLLACTSFGAFLAINYRCVGCSLCSVLRCLYKNESPLFYDKPVENYDQESFNLLIEKDPSSPYSFIKMPFHVRKLTAGNDHLALFNPLGHVYTLGTGTRGELGHGCIEQGQWTEPKIVSDLSDAGINVTDISSSLWHNIALTDEGDIYGWGWNGYGQLGILPEECSIQPTPYPFDLPDILDEKVESINCVGNNSFIKFSNGKNFCFGEVELEGDASTSTIKDFESDDQPEMKRARHHKHLHVAVAGCSHGQMDTIYERLTNVEKQRNVKFDLLLCCGDFQAIRNHGDLHYFHAPPHHRKLGTFYKYYSGEKTAPILTLFIGGNHESSGYLAELPYGGWVAPNIWYMGYASVIQFAGLRIAGLSGIFKPNDYNKGHFERPPFQEHGSVVSAYHVRSIDVFRLKQLRDSKIDICMSHDWPAGITDFGDCNWLLKRKPYFAEDIQFNRLGNPATMNLLHELKPLHWFAAHLHVRFTAVVHHNKDDEEKGTKTDEIKSSINSSRVTNFLALDKPMANENRRRFLEYIDIPISEDSSMELCYDPIWLAILRTTDHLTKFTDRSINLPLETSSKNSEEKTTERFDFRPTKEELETVNTLFSSDFHIPLNFQRTAPPEIEPLISKGKPNRQPSLYYRNPQSQQFCEKLGIQDLNLQFAQASVNFLGIPYFLSENTQLSISEEISTKIPNKSTNNGKNPEEIDLEEDEFGENDFIVDVKGSLKNSENNEK</sequence>
<dbReference type="SUPFAM" id="SSF50985">
    <property type="entry name" value="RCC1/BLIP-II"/>
    <property type="match status" value="1"/>
</dbReference>
<evidence type="ECO:0000256" key="7">
    <source>
        <dbReference type="ARBA" id="ARBA00022723"/>
    </source>
</evidence>
<comment type="function">
    <text evidence="13">Cleaves the 2'-5' phosphodiester linkage at the branch point of lariat intron pre-mRNAs after splicing and converts them into linear molecules that are subsequently degraded. It thereby facilitates ribonucleotide turnover.</text>
</comment>
<dbReference type="InterPro" id="IPR009091">
    <property type="entry name" value="RCC1/BLIP-II"/>
</dbReference>
<evidence type="ECO:0000256" key="5">
    <source>
        <dbReference type="ARBA" id="ARBA00006045"/>
    </source>
</evidence>
<dbReference type="SUPFAM" id="SSF56300">
    <property type="entry name" value="Metallo-dependent phosphatases"/>
    <property type="match status" value="1"/>
</dbReference>
<dbReference type="AlphaFoldDB" id="A0A914MTC9"/>
<feature type="region of interest" description="Disordered" evidence="15">
    <location>
        <begin position="870"/>
        <end position="891"/>
    </location>
</feature>